<accession>A0A087CY57</accession>
<dbReference type="InterPro" id="IPR041682">
    <property type="entry name" value="AAA_14"/>
</dbReference>
<feature type="domain" description="AAA" evidence="1">
    <location>
        <begin position="39"/>
        <end position="171"/>
    </location>
</feature>
<dbReference type="PANTHER" id="PTHR33295:SF8">
    <property type="entry name" value="AAA+ ATPASE DOMAIN-CONTAINING PROTEIN"/>
    <property type="match status" value="1"/>
</dbReference>
<evidence type="ECO:0000313" key="3">
    <source>
        <dbReference type="EMBL" id="KFI88207.1"/>
    </source>
</evidence>
<dbReference type="SUPFAM" id="SSF52540">
    <property type="entry name" value="P-loop containing nucleoside triphosphate hydrolases"/>
    <property type="match status" value="1"/>
</dbReference>
<dbReference type="PANTHER" id="PTHR33295">
    <property type="entry name" value="ATPASE"/>
    <property type="match status" value="1"/>
</dbReference>
<comment type="caution">
    <text evidence="3">The sequence shown here is derived from an EMBL/GenBank/DDBJ whole genome shotgun (WGS) entry which is preliminary data.</text>
</comment>
<dbReference type="RefSeq" id="WP_026647139.1">
    <property type="nucleotide sequence ID" value="NZ_JGZL01000010.1"/>
</dbReference>
<organism evidence="3 4">
    <name type="scientific">Bifidobacterium ruminantium</name>
    <dbReference type="NCBI Taxonomy" id="78346"/>
    <lineage>
        <taxon>Bacteria</taxon>
        <taxon>Bacillati</taxon>
        <taxon>Actinomycetota</taxon>
        <taxon>Actinomycetes</taxon>
        <taxon>Bifidobacteriales</taxon>
        <taxon>Bifidobacteriaceae</taxon>
        <taxon>Bifidobacterium</taxon>
    </lineage>
</organism>
<dbReference type="Pfam" id="PF13173">
    <property type="entry name" value="AAA_14"/>
    <property type="match status" value="1"/>
</dbReference>
<dbReference type="AlphaFoldDB" id="A0A087CY57"/>
<dbReference type="Pfam" id="PF13635">
    <property type="entry name" value="DUF4143"/>
    <property type="match status" value="1"/>
</dbReference>
<evidence type="ECO:0000259" key="2">
    <source>
        <dbReference type="Pfam" id="PF13635"/>
    </source>
</evidence>
<sequence length="446" mass="50692">MNRIIAETISDFSLDNYRPILQRDLSLGTALQPRIGNLVKVITGMRRSGKSYRMFQEMDELIRQGVGPNLICYFNFEDNRFAPVTAQTGDEVLDTFYELHPEALTDGAYLFFDELQEMQDWGAWLRRIVDTRKATIYVSGSSSKMLSTEIATEFRGRAIEFELLPYSFREIAQNNGINDIHSTTKHITLRKLFSAYLQRGGFPAAQGLPEELAIPLLQSYAQQVVARDIVERHNISRPRVAAAFTRRVLGTNGKQLSIRKTENILRSMGLSTSRELLADMLDYLQEAYLIFQIRDFSFSLSDTTTSLPKIYAIDPGLAAANTNASIRDEGQRLENAVYLELRRRTVGSRRGTISSYHTKAHGYEIDFVVGDELEGHPYELYQVTDSMDDEQTRARELRALWEAMEESGLCNGTIIVGEGEHASYDSPDGAHTVRQVPAWEWMLQRD</sequence>
<protein>
    <submittedName>
        <fullName evidence="3">AAA family ATPase</fullName>
    </submittedName>
</protein>
<dbReference type="Proteomes" id="UP000029078">
    <property type="component" value="Unassembled WGS sequence"/>
</dbReference>
<dbReference type="EMBL" id="JGZL01000010">
    <property type="protein sequence ID" value="KFI88207.1"/>
    <property type="molecule type" value="Genomic_DNA"/>
</dbReference>
<evidence type="ECO:0000313" key="4">
    <source>
        <dbReference type="Proteomes" id="UP000029078"/>
    </source>
</evidence>
<keyword evidence="4" id="KW-1185">Reference proteome</keyword>
<name>A0A087CY57_BIFRU</name>
<evidence type="ECO:0000259" key="1">
    <source>
        <dbReference type="Pfam" id="PF13173"/>
    </source>
</evidence>
<dbReference type="eggNOG" id="COG1373">
    <property type="taxonomic scope" value="Bacteria"/>
</dbReference>
<dbReference type="InterPro" id="IPR027417">
    <property type="entry name" value="P-loop_NTPase"/>
</dbReference>
<proteinExistence type="predicted"/>
<feature type="domain" description="DUF4143" evidence="2">
    <location>
        <begin position="227"/>
        <end position="371"/>
    </location>
</feature>
<gene>
    <name evidence="3" type="ORF">BRUM_1621</name>
</gene>
<dbReference type="STRING" id="78346.BRUM_1621"/>
<reference evidence="3 4" key="1">
    <citation type="submission" date="2014-03" db="EMBL/GenBank/DDBJ databases">
        <title>Genomics of Bifidobacteria.</title>
        <authorList>
            <person name="Ventura M."/>
            <person name="Milani C."/>
            <person name="Lugli G.A."/>
        </authorList>
    </citation>
    <scope>NUCLEOTIDE SEQUENCE [LARGE SCALE GENOMIC DNA]</scope>
    <source>
        <strain evidence="3 4">LMG 21811</strain>
    </source>
</reference>
<dbReference type="InterPro" id="IPR025420">
    <property type="entry name" value="DUF4143"/>
</dbReference>